<dbReference type="InParanoid" id="A0A3Q1FNM5"/>
<proteinExistence type="predicted"/>
<feature type="compositionally biased region" description="Basic and acidic residues" evidence="2">
    <location>
        <begin position="119"/>
        <end position="133"/>
    </location>
</feature>
<organism evidence="3 4">
    <name type="scientific">Acanthochromis polyacanthus</name>
    <name type="common">spiny chromis</name>
    <dbReference type="NCBI Taxonomy" id="80966"/>
    <lineage>
        <taxon>Eukaryota</taxon>
        <taxon>Metazoa</taxon>
        <taxon>Chordata</taxon>
        <taxon>Craniata</taxon>
        <taxon>Vertebrata</taxon>
        <taxon>Euteleostomi</taxon>
        <taxon>Actinopterygii</taxon>
        <taxon>Neopterygii</taxon>
        <taxon>Teleostei</taxon>
        <taxon>Neoteleostei</taxon>
        <taxon>Acanthomorphata</taxon>
        <taxon>Ovalentaria</taxon>
        <taxon>Pomacentridae</taxon>
        <taxon>Acanthochromis</taxon>
    </lineage>
</organism>
<reference evidence="3" key="2">
    <citation type="submission" date="2025-09" db="UniProtKB">
        <authorList>
            <consortium name="Ensembl"/>
        </authorList>
    </citation>
    <scope>IDENTIFICATION</scope>
</reference>
<keyword evidence="1" id="KW-0175">Coiled coil</keyword>
<dbReference type="GeneTree" id="ENSGT00740000116948"/>
<reference evidence="3" key="1">
    <citation type="submission" date="2025-08" db="UniProtKB">
        <authorList>
            <consortium name="Ensembl"/>
        </authorList>
    </citation>
    <scope>IDENTIFICATION</scope>
</reference>
<name>A0A3Q1FNM5_9TELE</name>
<dbReference type="STRING" id="80966.ENSAPOP00000019706"/>
<evidence type="ECO:0000313" key="4">
    <source>
        <dbReference type="Proteomes" id="UP000257200"/>
    </source>
</evidence>
<accession>A0A3Q1FNM5</accession>
<dbReference type="Ensembl" id="ENSAPOT00000034941.1">
    <property type="protein sequence ID" value="ENSAPOP00000019706.1"/>
    <property type="gene ID" value="ENSAPOG00000023182.1"/>
</dbReference>
<feature type="region of interest" description="Disordered" evidence="2">
    <location>
        <begin position="79"/>
        <end position="133"/>
    </location>
</feature>
<evidence type="ECO:0000256" key="1">
    <source>
        <dbReference type="SAM" id="Coils"/>
    </source>
</evidence>
<feature type="coiled-coil region" evidence="1">
    <location>
        <begin position="1"/>
        <end position="28"/>
    </location>
</feature>
<dbReference type="AlphaFoldDB" id="A0A3Q1FNM5"/>
<dbReference type="Proteomes" id="UP000257200">
    <property type="component" value="Unplaced"/>
</dbReference>
<protein>
    <submittedName>
        <fullName evidence="3">Uncharacterized protein</fullName>
    </submittedName>
</protein>
<evidence type="ECO:0000313" key="3">
    <source>
        <dbReference type="Ensembl" id="ENSAPOP00000019706.1"/>
    </source>
</evidence>
<evidence type="ECO:0000256" key="2">
    <source>
        <dbReference type="SAM" id="MobiDB-lite"/>
    </source>
</evidence>
<sequence>MQRMTTLLNEKESSLRKLKETLRKSQQQGEDSCKTTLSVCFFLIFISDLDLLCLTSLVSSQQAELSKWKSRAIKLKGKSKAEVDKPSSPCTPTKRAFPMTSDSSHLLSSPKKCPVAPKKNLDSPRKALESPRKLLDSPKSGFFNIGGSSELLSRTCPKKFFDNSSLGIIPGKSFSPAGNPNTFMKSDVMIATYDARVSISLIKVLYFADAVVGANKTEEWWPQSPKQEEMCKTQ</sequence>
<keyword evidence="4" id="KW-1185">Reference proteome</keyword>